<feature type="transmembrane region" description="Helical" evidence="8">
    <location>
        <begin position="146"/>
        <end position="165"/>
    </location>
</feature>
<dbReference type="InterPro" id="IPR026392">
    <property type="entry name" value="Exo/Archaeosortase_dom"/>
</dbReference>
<dbReference type="InterPro" id="IPR019127">
    <property type="entry name" value="Exosortase"/>
</dbReference>
<dbReference type="EMBL" id="BAABCN010000003">
    <property type="protein sequence ID" value="GAA3875840.1"/>
    <property type="molecule type" value="Genomic_DNA"/>
</dbReference>
<evidence type="ECO:0000256" key="8">
    <source>
        <dbReference type="SAM" id="Phobius"/>
    </source>
</evidence>
<dbReference type="NCBIfam" id="TIGR04178">
    <property type="entry name" value="exo_archaeo"/>
    <property type="match status" value="1"/>
</dbReference>
<gene>
    <name evidence="9" type="primary">xrtP</name>
    <name evidence="9" type="ORF">GCM10022381_18160</name>
</gene>
<accession>A0ABP7KFE4</accession>
<keyword evidence="2" id="KW-1003">Cell membrane</keyword>
<name>A0ABP7KFE4_9MICO</name>
<evidence type="ECO:0000313" key="10">
    <source>
        <dbReference type="Proteomes" id="UP001501803"/>
    </source>
</evidence>
<keyword evidence="7 8" id="KW-0472">Membrane</keyword>
<evidence type="ECO:0000313" key="9">
    <source>
        <dbReference type="EMBL" id="GAA3875840.1"/>
    </source>
</evidence>
<evidence type="ECO:0000256" key="6">
    <source>
        <dbReference type="ARBA" id="ARBA00022989"/>
    </source>
</evidence>
<keyword evidence="10" id="KW-1185">Reference proteome</keyword>
<feature type="transmembrane region" description="Helical" evidence="8">
    <location>
        <begin position="101"/>
        <end position="126"/>
    </location>
</feature>
<evidence type="ECO:0000256" key="7">
    <source>
        <dbReference type="ARBA" id="ARBA00023136"/>
    </source>
</evidence>
<comment type="caution">
    <text evidence="9">The sequence shown here is derived from an EMBL/GenBank/DDBJ whole genome shotgun (WGS) entry which is preliminary data.</text>
</comment>
<reference evidence="10" key="1">
    <citation type="journal article" date="2019" name="Int. J. Syst. Evol. Microbiol.">
        <title>The Global Catalogue of Microorganisms (GCM) 10K type strain sequencing project: providing services to taxonomists for standard genome sequencing and annotation.</title>
        <authorList>
            <consortium name="The Broad Institute Genomics Platform"/>
            <consortium name="The Broad Institute Genome Sequencing Center for Infectious Disease"/>
            <person name="Wu L."/>
            <person name="Ma J."/>
        </authorList>
    </citation>
    <scope>NUCLEOTIDE SEQUENCE [LARGE SCALE GENOMIC DNA]</scope>
    <source>
        <strain evidence="10">JCM 17021</strain>
    </source>
</reference>
<keyword evidence="5" id="KW-0378">Hydrolase</keyword>
<keyword evidence="6 8" id="KW-1133">Transmembrane helix</keyword>
<keyword evidence="4 8" id="KW-0812">Transmembrane</keyword>
<feature type="transmembrane region" description="Helical" evidence="8">
    <location>
        <begin position="75"/>
        <end position="94"/>
    </location>
</feature>
<organism evidence="9 10">
    <name type="scientific">Leifsonia kafniensis</name>
    <dbReference type="NCBI Taxonomy" id="475957"/>
    <lineage>
        <taxon>Bacteria</taxon>
        <taxon>Bacillati</taxon>
        <taxon>Actinomycetota</taxon>
        <taxon>Actinomycetes</taxon>
        <taxon>Micrococcales</taxon>
        <taxon>Microbacteriaceae</taxon>
        <taxon>Leifsonia</taxon>
    </lineage>
</organism>
<dbReference type="Pfam" id="PF09721">
    <property type="entry name" value="Exosortase_EpsH"/>
    <property type="match status" value="1"/>
</dbReference>
<dbReference type="Proteomes" id="UP001501803">
    <property type="component" value="Unassembled WGS sequence"/>
</dbReference>
<evidence type="ECO:0000256" key="4">
    <source>
        <dbReference type="ARBA" id="ARBA00022692"/>
    </source>
</evidence>
<proteinExistence type="predicted"/>
<sequence length="187" mass="19466">MRRTVRALVGVALAAGGVLLMLNHALLRQTETVLAAALADAVTPGSMYVVPGSFSFFWASATPEMHGLRITPECTVAFLVGPLLILAGLILASGRFSLSRTLLATTLSAGVLVLANQARIVLIAWATAKWGVADGYQWSHTVGGSVVVGIGVALALTAFIIALTAGRRRSRGQTQTPRHSAVGHRAS</sequence>
<evidence type="ECO:0000256" key="5">
    <source>
        <dbReference type="ARBA" id="ARBA00022801"/>
    </source>
</evidence>
<protein>
    <submittedName>
        <fullName evidence="9">Exosortase P</fullName>
    </submittedName>
</protein>
<comment type="subcellular location">
    <subcellularLocation>
        <location evidence="1">Cell membrane</location>
        <topology evidence="1">Multi-pass membrane protein</topology>
    </subcellularLocation>
</comment>
<evidence type="ECO:0000256" key="2">
    <source>
        <dbReference type="ARBA" id="ARBA00022475"/>
    </source>
</evidence>
<evidence type="ECO:0000256" key="1">
    <source>
        <dbReference type="ARBA" id="ARBA00004651"/>
    </source>
</evidence>
<keyword evidence="3" id="KW-0645">Protease</keyword>
<evidence type="ECO:0000256" key="3">
    <source>
        <dbReference type="ARBA" id="ARBA00022670"/>
    </source>
</evidence>